<dbReference type="InterPro" id="IPR018204">
    <property type="entry name" value="Trp_synthase_alpha_AS"/>
</dbReference>
<organism evidence="10">
    <name type="scientific">marine metagenome</name>
    <dbReference type="NCBI Taxonomy" id="408172"/>
    <lineage>
        <taxon>unclassified sequences</taxon>
        <taxon>metagenomes</taxon>
        <taxon>ecological metagenomes</taxon>
    </lineage>
</organism>
<dbReference type="EMBL" id="UINC01095229">
    <property type="protein sequence ID" value="SVC51147.1"/>
    <property type="molecule type" value="Genomic_DNA"/>
</dbReference>
<evidence type="ECO:0000256" key="9">
    <source>
        <dbReference type="ARBA" id="ARBA00049047"/>
    </source>
</evidence>
<comment type="catalytic activity">
    <reaction evidence="9">
        <text>(1S,2R)-1-C-(indol-3-yl)glycerol 3-phosphate + L-serine = D-glyceraldehyde 3-phosphate + L-tryptophan + H2O</text>
        <dbReference type="Rhea" id="RHEA:10532"/>
        <dbReference type="ChEBI" id="CHEBI:15377"/>
        <dbReference type="ChEBI" id="CHEBI:33384"/>
        <dbReference type="ChEBI" id="CHEBI:57912"/>
        <dbReference type="ChEBI" id="CHEBI:58866"/>
        <dbReference type="ChEBI" id="CHEBI:59776"/>
        <dbReference type="EC" id="4.2.1.20"/>
    </reaction>
</comment>
<dbReference type="InterPro" id="IPR002028">
    <property type="entry name" value="Trp_synthase_suA"/>
</dbReference>
<evidence type="ECO:0000256" key="1">
    <source>
        <dbReference type="ARBA" id="ARBA00003365"/>
    </source>
</evidence>
<dbReference type="NCBIfam" id="TIGR00262">
    <property type="entry name" value="trpA"/>
    <property type="match status" value="1"/>
</dbReference>
<dbReference type="EC" id="4.2.1.20" evidence="4"/>
<dbReference type="PANTHER" id="PTHR43406:SF1">
    <property type="entry name" value="TRYPTOPHAN SYNTHASE ALPHA CHAIN, CHLOROPLASTIC"/>
    <property type="match status" value="1"/>
</dbReference>
<evidence type="ECO:0000256" key="8">
    <source>
        <dbReference type="ARBA" id="ARBA00023239"/>
    </source>
</evidence>
<dbReference type="SUPFAM" id="SSF51366">
    <property type="entry name" value="Ribulose-phoshate binding barrel"/>
    <property type="match status" value="1"/>
</dbReference>
<dbReference type="UniPathway" id="UPA00035">
    <property type="reaction ID" value="UER00044"/>
</dbReference>
<evidence type="ECO:0000256" key="5">
    <source>
        <dbReference type="ARBA" id="ARBA00022605"/>
    </source>
</evidence>
<evidence type="ECO:0000256" key="3">
    <source>
        <dbReference type="ARBA" id="ARBA00011270"/>
    </source>
</evidence>
<keyword evidence="6" id="KW-0822">Tryptophan biosynthesis</keyword>
<proteinExistence type="inferred from homology"/>
<evidence type="ECO:0000256" key="7">
    <source>
        <dbReference type="ARBA" id="ARBA00023141"/>
    </source>
</evidence>
<comment type="function">
    <text evidence="1">The alpha subunit is responsible for the aldol cleavage of indoleglycerol phosphate to indole and glyceraldehyde 3-phosphate.</text>
</comment>
<dbReference type="GO" id="GO:0005829">
    <property type="term" value="C:cytosol"/>
    <property type="evidence" value="ECO:0007669"/>
    <property type="project" value="TreeGrafter"/>
</dbReference>
<comment type="subunit">
    <text evidence="3">Tetramer of two alpha and two beta chains.</text>
</comment>
<comment type="pathway">
    <text evidence="2">Amino-acid biosynthesis; L-tryptophan biosynthesis; L-tryptophan from chorismate: step 5/5.</text>
</comment>
<gene>
    <name evidence="10" type="ORF">METZ01_LOCUS304001</name>
</gene>
<dbReference type="Pfam" id="PF00290">
    <property type="entry name" value="Trp_syntA"/>
    <property type="match status" value="1"/>
</dbReference>
<dbReference type="InterPro" id="IPR013785">
    <property type="entry name" value="Aldolase_TIM"/>
</dbReference>
<reference evidence="10" key="1">
    <citation type="submission" date="2018-05" db="EMBL/GenBank/DDBJ databases">
        <authorList>
            <person name="Lanie J.A."/>
            <person name="Ng W.-L."/>
            <person name="Kazmierczak K.M."/>
            <person name="Andrzejewski T.M."/>
            <person name="Davidsen T.M."/>
            <person name="Wayne K.J."/>
            <person name="Tettelin H."/>
            <person name="Glass J.I."/>
            <person name="Rusch D."/>
            <person name="Podicherti R."/>
            <person name="Tsui H.-C.T."/>
            <person name="Winkler M.E."/>
        </authorList>
    </citation>
    <scope>NUCLEOTIDE SEQUENCE</scope>
</reference>
<keyword evidence="5" id="KW-0028">Amino-acid biosynthesis</keyword>
<evidence type="ECO:0000256" key="2">
    <source>
        <dbReference type="ARBA" id="ARBA00004733"/>
    </source>
</evidence>
<keyword evidence="7" id="KW-0057">Aromatic amino acid biosynthesis</keyword>
<dbReference type="GO" id="GO:0004834">
    <property type="term" value="F:tryptophan synthase activity"/>
    <property type="evidence" value="ECO:0007669"/>
    <property type="project" value="UniProtKB-EC"/>
</dbReference>
<dbReference type="HAMAP" id="MF_00131">
    <property type="entry name" value="Trp_synth_alpha"/>
    <property type="match status" value="1"/>
</dbReference>
<dbReference type="PROSITE" id="PS00167">
    <property type="entry name" value="TRP_SYNTHASE_ALPHA"/>
    <property type="match status" value="1"/>
</dbReference>
<dbReference type="FunFam" id="3.20.20.70:FF:000037">
    <property type="entry name" value="Tryptophan synthase alpha chain"/>
    <property type="match status" value="1"/>
</dbReference>
<keyword evidence="8" id="KW-0456">Lyase</keyword>
<accession>A0A382MTP4</accession>
<sequence>MNRIQKIFQSRSEKVIPFLTAGYPNKEDTAAMVLASEKAGAAMVELGMPFSDPLADGPVIQKSSQKAIENGVTIQWILDTVAEIRQQSEIPLALMGYINPILKYGLKEFMSNCREVGVDGLIIPDFPPEEAEEYVASARENGISPILLVAPNTPANRIKEISKMAGDLIYSVAILGITGGKGADEGILKKYLHRVETNSECPFIVGFGIKVRTDVVEINKLAHGAVVGSTIIMQLKNSIDPVQTIRNYIQKLT</sequence>
<dbReference type="AlphaFoldDB" id="A0A382MTP4"/>
<dbReference type="PANTHER" id="PTHR43406">
    <property type="entry name" value="TRYPTOPHAN SYNTHASE, ALPHA CHAIN"/>
    <property type="match status" value="1"/>
</dbReference>
<dbReference type="InterPro" id="IPR011060">
    <property type="entry name" value="RibuloseP-bd_barrel"/>
</dbReference>
<name>A0A382MTP4_9ZZZZ</name>
<evidence type="ECO:0000256" key="4">
    <source>
        <dbReference type="ARBA" id="ARBA00012043"/>
    </source>
</evidence>
<protein>
    <recommendedName>
        <fullName evidence="4">tryptophan synthase</fullName>
        <ecNumber evidence="4">4.2.1.20</ecNumber>
    </recommendedName>
</protein>
<dbReference type="CDD" id="cd04724">
    <property type="entry name" value="Tryptophan_synthase_alpha"/>
    <property type="match status" value="1"/>
</dbReference>
<dbReference type="Gene3D" id="3.20.20.70">
    <property type="entry name" value="Aldolase class I"/>
    <property type="match status" value="1"/>
</dbReference>
<evidence type="ECO:0000313" key="10">
    <source>
        <dbReference type="EMBL" id="SVC51147.1"/>
    </source>
</evidence>
<evidence type="ECO:0000256" key="6">
    <source>
        <dbReference type="ARBA" id="ARBA00022822"/>
    </source>
</evidence>